<comment type="caution">
    <text evidence="2">The sequence shown here is derived from an EMBL/GenBank/DDBJ whole genome shotgun (WGS) entry which is preliminary data.</text>
</comment>
<dbReference type="SUPFAM" id="SSF90188">
    <property type="entry name" value="Somatomedin B domain"/>
    <property type="match status" value="1"/>
</dbReference>
<reference evidence="2 3" key="1">
    <citation type="journal article" date="2021" name="Elife">
        <title>Chloroplast acquisition without the gene transfer in kleptoplastic sea slugs, Plakobranchus ocellatus.</title>
        <authorList>
            <person name="Maeda T."/>
            <person name="Takahashi S."/>
            <person name="Yoshida T."/>
            <person name="Shimamura S."/>
            <person name="Takaki Y."/>
            <person name="Nagai Y."/>
            <person name="Toyoda A."/>
            <person name="Suzuki Y."/>
            <person name="Arimoto A."/>
            <person name="Ishii H."/>
            <person name="Satoh N."/>
            <person name="Nishiyama T."/>
            <person name="Hasebe M."/>
            <person name="Maruyama T."/>
            <person name="Minagawa J."/>
            <person name="Obokata J."/>
            <person name="Shigenobu S."/>
        </authorList>
    </citation>
    <scope>NUCLEOTIDE SEQUENCE [LARGE SCALE GENOMIC DNA]</scope>
</reference>
<keyword evidence="3" id="KW-1185">Reference proteome</keyword>
<dbReference type="Proteomes" id="UP000735302">
    <property type="component" value="Unassembled WGS sequence"/>
</dbReference>
<gene>
    <name evidence="2" type="ORF">PoB_005551600</name>
</gene>
<feature type="region of interest" description="Disordered" evidence="1">
    <location>
        <begin position="280"/>
        <end position="310"/>
    </location>
</feature>
<evidence type="ECO:0008006" key="4">
    <source>
        <dbReference type="Google" id="ProtNLM"/>
    </source>
</evidence>
<dbReference type="InterPro" id="IPR036024">
    <property type="entry name" value="Somatomedin_B-like_dom_sf"/>
</dbReference>
<dbReference type="AlphaFoldDB" id="A0AAV4CCC7"/>
<protein>
    <recommendedName>
        <fullName evidence="4">SMB domain-containing protein</fullName>
    </recommendedName>
</protein>
<name>A0AAV4CCC7_9GAST</name>
<evidence type="ECO:0000313" key="3">
    <source>
        <dbReference type="Proteomes" id="UP000735302"/>
    </source>
</evidence>
<sequence>MLILSNSFYECGCDEVCEVYGDCCKDMHLICPEVYKKGKTMFAHLENAEVTCEQSQFLFLLRRWKSGDSSETMIGTTPGQDVAVESTLDGNEHLLVNPRTLEQYIGLLNDFKITDASLYIVFENLVAFKSWAAPTWKPLFVPRVSHLSCKVQPSLELITFFSVLDDLKGCTVSSRESISPPRSRACPRHQFISCRYSGGEIFHDHVHNACVGRGPSTTALQLHPVWNSPVKCILAGIHLDPCHTYTIDEFGWWKHDEQGHDLKETHIIMKVTPFFRETETSSKKEDILSTGQDEMEERNVPEEESEQNLESKDLEYRVEISNTLEKQLRCVSLKNHLSDCHLEECVDGAILADHTSSPAHFGGRSCVVPVLASVHRSAEHFDVPKCTCGRIVAAFSKPQVWTTRKALSGSQCMILISAIHKETQFTYWLVNLATNSVKERLQNAVSGSEKVCANDTNMETIEVCFYTQETAHMAYRGSKSDLCWTLSLEAKIKNVRDNVFARGRMEKESAASRLHHSICFIFFVICFCILA</sequence>
<accession>A0AAV4CCC7</accession>
<evidence type="ECO:0000256" key="1">
    <source>
        <dbReference type="SAM" id="MobiDB-lite"/>
    </source>
</evidence>
<proteinExistence type="predicted"/>
<organism evidence="2 3">
    <name type="scientific">Plakobranchus ocellatus</name>
    <dbReference type="NCBI Taxonomy" id="259542"/>
    <lineage>
        <taxon>Eukaryota</taxon>
        <taxon>Metazoa</taxon>
        <taxon>Spiralia</taxon>
        <taxon>Lophotrochozoa</taxon>
        <taxon>Mollusca</taxon>
        <taxon>Gastropoda</taxon>
        <taxon>Heterobranchia</taxon>
        <taxon>Euthyneura</taxon>
        <taxon>Panpulmonata</taxon>
        <taxon>Sacoglossa</taxon>
        <taxon>Placobranchoidea</taxon>
        <taxon>Plakobranchidae</taxon>
        <taxon>Plakobranchus</taxon>
    </lineage>
</organism>
<dbReference type="EMBL" id="BLXT01006100">
    <property type="protein sequence ID" value="GFO29011.1"/>
    <property type="molecule type" value="Genomic_DNA"/>
</dbReference>
<evidence type="ECO:0000313" key="2">
    <source>
        <dbReference type="EMBL" id="GFO29011.1"/>
    </source>
</evidence>